<gene>
    <name evidence="5" type="primary">fcl</name>
    <name evidence="7" type="ORF">K0U00_11765</name>
</gene>
<feature type="binding site" evidence="5">
    <location>
        <begin position="106"/>
        <end position="109"/>
    </location>
    <ligand>
        <name>NADP(+)</name>
        <dbReference type="ChEBI" id="CHEBI:58349"/>
    </ligand>
</feature>
<comment type="caution">
    <text evidence="5">Lacks conserved residue(s) required for the propagation of feature annotation.</text>
</comment>
<dbReference type="EC" id="1.1.1.271" evidence="5"/>
<dbReference type="Gene3D" id="3.40.50.720">
    <property type="entry name" value="NAD(P)-binding Rossmann-like Domain"/>
    <property type="match status" value="1"/>
</dbReference>
<keyword evidence="2 5" id="KW-0521">NADP</keyword>
<comment type="catalytic activity">
    <reaction evidence="5">
        <text>GDP-beta-L-fucose + NADP(+) = GDP-4-dehydro-alpha-D-rhamnose + NADPH + H(+)</text>
        <dbReference type="Rhea" id="RHEA:18885"/>
        <dbReference type="ChEBI" id="CHEBI:15378"/>
        <dbReference type="ChEBI" id="CHEBI:57273"/>
        <dbReference type="ChEBI" id="CHEBI:57783"/>
        <dbReference type="ChEBI" id="CHEBI:57964"/>
        <dbReference type="ChEBI" id="CHEBI:58349"/>
        <dbReference type="EC" id="1.1.1.271"/>
    </reaction>
</comment>
<evidence type="ECO:0000256" key="1">
    <source>
        <dbReference type="ARBA" id="ARBA00005959"/>
    </source>
</evidence>
<keyword evidence="8" id="KW-1185">Reference proteome</keyword>
<dbReference type="PANTHER" id="PTHR43238:SF1">
    <property type="entry name" value="GDP-L-FUCOSE SYNTHASE"/>
    <property type="match status" value="1"/>
</dbReference>
<dbReference type="PANTHER" id="PTHR43238">
    <property type="entry name" value="GDP-L-FUCOSE SYNTHASE"/>
    <property type="match status" value="1"/>
</dbReference>
<dbReference type="EMBL" id="JAHZIK010000238">
    <property type="protein sequence ID" value="MBW7454708.1"/>
    <property type="molecule type" value="Genomic_DNA"/>
</dbReference>
<accession>A0ABS7C1B7</accession>
<dbReference type="InterPro" id="IPR028614">
    <property type="entry name" value="GDP_fucose/colitose_synth"/>
</dbReference>
<dbReference type="RefSeq" id="WP_210038254.1">
    <property type="nucleotide sequence ID" value="NZ_JBHLVU010000022.1"/>
</dbReference>
<name>A0ABS7C1B7_9BACL</name>
<keyword evidence="5" id="KW-0511">Multifunctional enzyme</keyword>
<sequence>MDLNAKIYIAGHKGLVGSAILRKLEAEGYTNLVCRTSKELDLREREAVLRFFAEEQIDYVFLAAAKVGGIAANNDYPADFIRDNLFIQTNVIDAAYQYNVKKLLFLGSTCIYPKYAPQPLKEEYLLTGELEPTNEPYAIAKIAGINMCKSYNRQYGTRFISAMPTNMYGPNDNFDLKSSHVLPALIRKFHEAKQSGAPAVEVWGTGTPKREFLHSDDLAEACLFLMEHYEDNEIINIGVGEDIEIKELAGLIKSIVGYEGDISFNASIPDGTPRKLVDVTKINSLGWKARIPLDEGLRSVYSAFNQDTLIQA</sequence>
<comment type="similarity">
    <text evidence="1 5">Belongs to the NAD(P)-dependent epimerase/dehydratase family. Fucose synthase subfamily.</text>
</comment>
<keyword evidence="3 5" id="KW-0560">Oxidoreductase</keyword>
<evidence type="ECO:0000259" key="6">
    <source>
        <dbReference type="Pfam" id="PF01370"/>
    </source>
</evidence>
<evidence type="ECO:0000256" key="2">
    <source>
        <dbReference type="ARBA" id="ARBA00022857"/>
    </source>
</evidence>
<feature type="binding site" evidence="5">
    <location>
        <position position="270"/>
    </location>
    <ligand>
        <name>substrate</name>
    </ligand>
</feature>
<dbReference type="HAMAP" id="MF_00956">
    <property type="entry name" value="GDP_fucose_synth"/>
    <property type="match status" value="1"/>
</dbReference>
<organism evidence="7 8">
    <name type="scientific">Paenibacillus sepulcri</name>
    <dbReference type="NCBI Taxonomy" id="359917"/>
    <lineage>
        <taxon>Bacteria</taxon>
        <taxon>Bacillati</taxon>
        <taxon>Bacillota</taxon>
        <taxon>Bacilli</taxon>
        <taxon>Bacillales</taxon>
        <taxon>Paenibacillaceae</taxon>
        <taxon>Paenibacillus</taxon>
    </lineage>
</organism>
<dbReference type="CDD" id="cd05239">
    <property type="entry name" value="GDP_FS_SDR_e"/>
    <property type="match status" value="1"/>
</dbReference>
<dbReference type="Proteomes" id="UP001519887">
    <property type="component" value="Unassembled WGS sequence"/>
</dbReference>
<feature type="site" description="Important for catalytic activity" evidence="5">
    <location>
        <position position="108"/>
    </location>
</feature>
<feature type="binding site" evidence="5">
    <location>
        <position position="141"/>
    </location>
    <ligand>
        <name>NADP(+)</name>
        <dbReference type="ChEBI" id="CHEBI:58349"/>
    </ligand>
</feature>
<dbReference type="Gene3D" id="3.90.25.10">
    <property type="entry name" value="UDP-galactose 4-epimerase, domain 1"/>
    <property type="match status" value="1"/>
</dbReference>
<dbReference type="Pfam" id="PF01370">
    <property type="entry name" value="Epimerase"/>
    <property type="match status" value="1"/>
</dbReference>
<feature type="binding site" evidence="5">
    <location>
        <position position="180"/>
    </location>
    <ligand>
        <name>NADP(+)</name>
        <dbReference type="ChEBI" id="CHEBI:58349"/>
    </ligand>
</feature>
<keyword evidence="4 5" id="KW-0413">Isomerase</keyword>
<feature type="active site" description="Proton donor/acceptor" evidence="5">
    <location>
        <position position="137"/>
    </location>
</feature>
<feature type="binding site" evidence="5">
    <location>
        <begin position="11"/>
        <end position="17"/>
    </location>
    <ligand>
        <name>NADP(+)</name>
        <dbReference type="ChEBI" id="CHEBI:58349"/>
    </ligand>
</feature>
<dbReference type="SUPFAM" id="SSF51735">
    <property type="entry name" value="NAD(P)-binding Rossmann-fold domains"/>
    <property type="match status" value="1"/>
</dbReference>
<reference evidence="7 8" key="1">
    <citation type="submission" date="2021-07" db="EMBL/GenBank/DDBJ databases">
        <title>Paenibacillus radiodurans sp. nov., isolated from the southeastern edge of Tengger Desert.</title>
        <authorList>
            <person name="Zhang G."/>
        </authorList>
    </citation>
    <scope>NUCLEOTIDE SEQUENCE [LARGE SCALE GENOMIC DNA]</scope>
    <source>
        <strain evidence="7 8">CCM 7311</strain>
    </source>
</reference>
<evidence type="ECO:0000313" key="7">
    <source>
        <dbReference type="EMBL" id="MBW7454708.1"/>
    </source>
</evidence>
<feature type="binding site" evidence="5">
    <location>
        <position position="210"/>
    </location>
    <ligand>
        <name>substrate</name>
    </ligand>
</feature>
<evidence type="ECO:0000313" key="8">
    <source>
        <dbReference type="Proteomes" id="UP001519887"/>
    </source>
</evidence>
<evidence type="ECO:0000256" key="5">
    <source>
        <dbReference type="HAMAP-Rule" id="MF_00956"/>
    </source>
</evidence>
<comment type="pathway">
    <text evidence="5">Nucleotide-sugar biosynthesis; GDP-L-fucose biosynthesis via de novo pathway; GDP-L-fucose from GDP-alpha-D-mannose: step 2/2.</text>
</comment>
<dbReference type="InterPro" id="IPR036291">
    <property type="entry name" value="NAD(P)-bd_dom_sf"/>
</dbReference>
<feature type="binding site" evidence="5">
    <location>
        <position position="203"/>
    </location>
    <ligand>
        <name>substrate</name>
    </ligand>
</feature>
<evidence type="ECO:0000256" key="3">
    <source>
        <dbReference type="ARBA" id="ARBA00023002"/>
    </source>
</evidence>
<feature type="site" description="Important for catalytic activity" evidence="5">
    <location>
        <position position="110"/>
    </location>
</feature>
<proteinExistence type="inferred from homology"/>
<dbReference type="InterPro" id="IPR001509">
    <property type="entry name" value="Epimerase_deHydtase"/>
</dbReference>
<evidence type="ECO:0000256" key="4">
    <source>
        <dbReference type="ARBA" id="ARBA00023235"/>
    </source>
</evidence>
<feature type="binding site" evidence="5">
    <location>
        <position position="188"/>
    </location>
    <ligand>
        <name>substrate</name>
    </ligand>
</feature>
<comment type="caution">
    <text evidence="7">The sequence shown here is derived from an EMBL/GenBank/DDBJ whole genome shotgun (WGS) entry which is preliminary data.</text>
</comment>
<comment type="function">
    <text evidence="5">Catalyzes the two-step NADP-dependent conversion of GDP-4-dehydro-6-deoxy-D-mannose to GDP-fucose, involving an epimerase and a reductase reaction.</text>
</comment>
<protein>
    <recommendedName>
        <fullName evidence="5">GDP-L-fucose synthase</fullName>
        <ecNumber evidence="5">1.1.1.271</ecNumber>
    </recommendedName>
    <alternativeName>
        <fullName evidence="5">GDP-4-keto-6-deoxy-D-mannose-3,5-epimerase-4-reductase</fullName>
    </alternativeName>
</protein>
<feature type="domain" description="NAD-dependent epimerase/dehydratase" evidence="6">
    <location>
        <begin position="7"/>
        <end position="238"/>
    </location>
</feature>